<dbReference type="RefSeq" id="WP_138211121.1">
    <property type="nucleotide sequence ID" value="NZ_CBCRUQ010000007.1"/>
</dbReference>
<accession>A0A4U9RW72</accession>
<keyword evidence="2" id="KW-1185">Reference proteome</keyword>
<dbReference type="OrthoDB" id="92592at2"/>
<organism evidence="1 2">
    <name type="scientific">Hathewaya histolytica</name>
    <name type="common">Clostridium histolyticum</name>
    <dbReference type="NCBI Taxonomy" id="1498"/>
    <lineage>
        <taxon>Bacteria</taxon>
        <taxon>Bacillati</taxon>
        <taxon>Bacillota</taxon>
        <taxon>Clostridia</taxon>
        <taxon>Eubacteriales</taxon>
        <taxon>Clostridiaceae</taxon>
        <taxon>Hathewaya</taxon>
    </lineage>
</organism>
<dbReference type="KEGG" id="hhw:NCTC503_02635"/>
<dbReference type="NCBIfam" id="NF038093">
    <property type="entry name" value="GrdX"/>
    <property type="match status" value="1"/>
</dbReference>
<dbReference type="InterPro" id="IPR047735">
    <property type="entry name" value="GrdX-like"/>
</dbReference>
<evidence type="ECO:0000313" key="1">
    <source>
        <dbReference type="EMBL" id="VTQ96088.1"/>
    </source>
</evidence>
<gene>
    <name evidence="1" type="primary">grdX_2</name>
    <name evidence="1" type="ORF">NCTC503_02635</name>
</gene>
<proteinExistence type="predicted"/>
<dbReference type="Proteomes" id="UP000308489">
    <property type="component" value="Chromosome 1"/>
</dbReference>
<dbReference type="EMBL" id="LR590481">
    <property type="protein sequence ID" value="VTQ96088.1"/>
    <property type="molecule type" value="Genomic_DNA"/>
</dbReference>
<evidence type="ECO:0000313" key="2">
    <source>
        <dbReference type="Proteomes" id="UP000308489"/>
    </source>
</evidence>
<dbReference type="AlphaFoldDB" id="A0A4U9RW72"/>
<protein>
    <submittedName>
        <fullName evidence="1">GrdX protein</fullName>
    </submittedName>
</protein>
<sequence length="124" mass="14518">MKYLIVTNNPIVKEKNSNVYFVEGSMEELLIKVRDLVHKDFELVTHPLGASLRMIFSPYRSVILKKNQGSSNYFHIELIENSIEKYRNHMEVRNEDKKNAKDYALIDSTLLESAFSEINDNVFF</sequence>
<reference evidence="1 2" key="1">
    <citation type="submission" date="2019-05" db="EMBL/GenBank/DDBJ databases">
        <authorList>
            <consortium name="Pathogen Informatics"/>
        </authorList>
    </citation>
    <scope>NUCLEOTIDE SEQUENCE [LARGE SCALE GENOMIC DNA]</scope>
    <source>
        <strain evidence="1 2">NCTC503</strain>
    </source>
</reference>
<name>A0A4U9RW72_HATHI</name>